<evidence type="ECO:0000259" key="1">
    <source>
        <dbReference type="Pfam" id="PF01256"/>
    </source>
</evidence>
<dbReference type="InterPro" id="IPR000631">
    <property type="entry name" value="CARKD"/>
</dbReference>
<evidence type="ECO:0000313" key="3">
    <source>
        <dbReference type="Proteomes" id="UP000461162"/>
    </source>
</evidence>
<proteinExistence type="predicted"/>
<name>A0A7K1KMQ2_9BACT</name>
<feature type="domain" description="YjeF C-terminal" evidence="1">
    <location>
        <begin position="117"/>
        <end position="265"/>
    </location>
</feature>
<keyword evidence="2" id="KW-0808">Transferase</keyword>
<dbReference type="AlphaFoldDB" id="A0A7K1KMQ2"/>
<dbReference type="Gene3D" id="3.40.1190.20">
    <property type="match status" value="1"/>
</dbReference>
<dbReference type="Pfam" id="PF01256">
    <property type="entry name" value="Carb_kinase"/>
    <property type="match status" value="1"/>
</dbReference>
<dbReference type="InterPro" id="IPR029056">
    <property type="entry name" value="Ribokinase-like"/>
</dbReference>
<keyword evidence="2" id="KW-0418">Kinase</keyword>
<dbReference type="GO" id="GO:0016836">
    <property type="term" value="F:hydro-lyase activity"/>
    <property type="evidence" value="ECO:0007669"/>
    <property type="project" value="InterPro"/>
</dbReference>
<dbReference type="SUPFAM" id="SSF53613">
    <property type="entry name" value="Ribokinase-like"/>
    <property type="match status" value="1"/>
</dbReference>
<organism evidence="2 3">
    <name type="scientific">Pseudodesulfovibrio alkaliphilus</name>
    <dbReference type="NCBI Taxonomy" id="2661613"/>
    <lineage>
        <taxon>Bacteria</taxon>
        <taxon>Pseudomonadati</taxon>
        <taxon>Thermodesulfobacteriota</taxon>
        <taxon>Desulfovibrionia</taxon>
        <taxon>Desulfovibrionales</taxon>
        <taxon>Desulfovibrionaceae</taxon>
    </lineage>
</organism>
<sequence length="288" mass="29976">MLAIVGTVPDPSLPVVEGSAVLDGDALTTAGRRIPADRGTPALLAAACAASATLDLPAPHAFLVGDQGQGHGSRALFAHLTDTLPDRHIATLVFHYLMPDVMWHDKVLFAVEAMAVRPRLIADAGFMYAAKMSGQAPAYDLFTPDAGELAFLADESAPHPFYTRGFILHGDNDVPDLIRRAYRGGNAARCLLVKGSVDRVADQGGVLHTVDSPCEEAMEAMGGTGDTVAGIAAALVQAGHAVAPAAHLAARANRLAGQLARPNPGSRIIEIIAHIPQALRQAMNGVGQ</sequence>
<keyword evidence="3" id="KW-1185">Reference proteome</keyword>
<protein>
    <submittedName>
        <fullName evidence="2">Sugar kinase</fullName>
    </submittedName>
</protein>
<evidence type="ECO:0000313" key="2">
    <source>
        <dbReference type="EMBL" id="MUM77363.1"/>
    </source>
</evidence>
<dbReference type="RefSeq" id="WP_155933419.1">
    <property type="nucleotide sequence ID" value="NZ_WODC01000003.1"/>
</dbReference>
<comment type="caution">
    <text evidence="2">The sequence shown here is derived from an EMBL/GenBank/DDBJ whole genome shotgun (WGS) entry which is preliminary data.</text>
</comment>
<reference evidence="2 3" key="1">
    <citation type="submission" date="2019-11" db="EMBL/GenBank/DDBJ databases">
        <title>Pseudodesulfovibrio alkaliphilus, sp. nov., an alkaliphilic sulfate-reducing bacteria from mud volcano of Taman peninsula, Russia.</title>
        <authorList>
            <person name="Frolova A."/>
            <person name="Merkel A.Y."/>
            <person name="Slobodkin A.I."/>
        </authorList>
    </citation>
    <scope>NUCLEOTIDE SEQUENCE [LARGE SCALE GENOMIC DNA]</scope>
    <source>
        <strain evidence="2 3">F-1</strain>
    </source>
</reference>
<accession>A0A7K1KMQ2</accession>
<dbReference type="GO" id="GO:0016301">
    <property type="term" value="F:kinase activity"/>
    <property type="evidence" value="ECO:0007669"/>
    <property type="project" value="UniProtKB-KW"/>
</dbReference>
<dbReference type="EMBL" id="WODC01000003">
    <property type="protein sequence ID" value="MUM77363.1"/>
    <property type="molecule type" value="Genomic_DNA"/>
</dbReference>
<gene>
    <name evidence="2" type="ORF">GKC30_06935</name>
</gene>
<dbReference type="Proteomes" id="UP000461162">
    <property type="component" value="Unassembled WGS sequence"/>
</dbReference>